<dbReference type="EMBL" id="JAAGWZ010000003">
    <property type="protein sequence ID" value="NEM92033.1"/>
    <property type="molecule type" value="Genomic_DNA"/>
</dbReference>
<evidence type="ECO:0000313" key="3">
    <source>
        <dbReference type="Proteomes" id="UP000479756"/>
    </source>
</evidence>
<reference evidence="2 3" key="1">
    <citation type="journal article" date="2014" name="Int. J. Syst. Evol. Microbiol.">
        <title>Description of Galbitalea soli gen. nov., sp. nov., and Frondihabitans sucicola sp. nov.</title>
        <authorList>
            <person name="Kim S.J."/>
            <person name="Lim J.M."/>
            <person name="Ahn J.H."/>
            <person name="Weon H.Y."/>
            <person name="Hamada M."/>
            <person name="Suzuki K."/>
            <person name="Ahn T.Y."/>
            <person name="Kwon S.W."/>
        </authorList>
    </citation>
    <scope>NUCLEOTIDE SEQUENCE [LARGE SCALE GENOMIC DNA]</scope>
    <source>
        <strain evidence="2 3">NBRC 108727</strain>
    </source>
</reference>
<keyword evidence="3" id="KW-1185">Reference proteome</keyword>
<feature type="compositionally biased region" description="Basic and acidic residues" evidence="1">
    <location>
        <begin position="1"/>
        <end position="13"/>
    </location>
</feature>
<accession>A0A7C9PP06</accession>
<evidence type="ECO:0000256" key="1">
    <source>
        <dbReference type="SAM" id="MobiDB-lite"/>
    </source>
</evidence>
<dbReference type="Proteomes" id="UP000479756">
    <property type="component" value="Unassembled WGS sequence"/>
</dbReference>
<dbReference type="RefSeq" id="WP_163474087.1">
    <property type="nucleotide sequence ID" value="NZ_JAAGWZ010000003.1"/>
</dbReference>
<dbReference type="AlphaFoldDB" id="A0A7C9PP06"/>
<name>A0A7C9PP06_9MICO</name>
<gene>
    <name evidence="2" type="ORF">G3T37_11785</name>
</gene>
<proteinExistence type="predicted"/>
<comment type="caution">
    <text evidence="2">The sequence shown here is derived from an EMBL/GenBank/DDBJ whole genome shotgun (WGS) entry which is preliminary data.</text>
</comment>
<evidence type="ECO:0000313" key="2">
    <source>
        <dbReference type="EMBL" id="NEM92033.1"/>
    </source>
</evidence>
<protein>
    <submittedName>
        <fullName evidence="2">Uncharacterized protein</fullName>
    </submittedName>
</protein>
<feature type="compositionally biased region" description="Basic and acidic residues" evidence="1">
    <location>
        <begin position="30"/>
        <end position="39"/>
    </location>
</feature>
<organism evidence="2 3">
    <name type="scientific">Galbitalea soli</name>
    <dbReference type="NCBI Taxonomy" id="1268042"/>
    <lineage>
        <taxon>Bacteria</taxon>
        <taxon>Bacillati</taxon>
        <taxon>Actinomycetota</taxon>
        <taxon>Actinomycetes</taxon>
        <taxon>Micrococcales</taxon>
        <taxon>Microbacteriaceae</taxon>
        <taxon>Galbitalea</taxon>
    </lineage>
</organism>
<feature type="region of interest" description="Disordered" evidence="1">
    <location>
        <begin position="1"/>
        <end position="57"/>
    </location>
</feature>
<sequence length="57" mass="6206">MTDSQKEEPRPVHVFDQTNGLARAAEDEDRERQGDDRRSSGSVLAGGAAMDAARSIF</sequence>